<dbReference type="RefSeq" id="WP_277865636.1">
    <property type="nucleotide sequence ID" value="NZ_JAKKUT010000001.1"/>
</dbReference>
<proteinExistence type="predicted"/>
<keyword evidence="2" id="KW-1185">Reference proteome</keyword>
<protein>
    <submittedName>
        <fullName evidence="1">Uncharacterized protein</fullName>
    </submittedName>
</protein>
<dbReference type="EMBL" id="JAKKUT010000001">
    <property type="protein sequence ID" value="MDG2989721.1"/>
    <property type="molecule type" value="Genomic_DNA"/>
</dbReference>
<gene>
    <name evidence="1" type="ORF">L3556_02045</name>
</gene>
<name>A0ABT6EWU9_9SYNE</name>
<organism evidence="1 2">
    <name type="scientific">Candidatus Synechococcus calcipolaris G9</name>
    <dbReference type="NCBI Taxonomy" id="1497997"/>
    <lineage>
        <taxon>Bacteria</taxon>
        <taxon>Bacillati</taxon>
        <taxon>Cyanobacteriota</taxon>
        <taxon>Cyanophyceae</taxon>
        <taxon>Synechococcales</taxon>
        <taxon>Synechococcaceae</taxon>
        <taxon>Synechococcus</taxon>
    </lineage>
</organism>
<accession>A0ABT6EWU9</accession>
<evidence type="ECO:0000313" key="2">
    <source>
        <dbReference type="Proteomes" id="UP001154265"/>
    </source>
</evidence>
<evidence type="ECO:0000313" key="1">
    <source>
        <dbReference type="EMBL" id="MDG2989721.1"/>
    </source>
</evidence>
<sequence>MITLLSKLDQPITLDCFFGPLTLQPGLNPEVSDRQWRNCKKFNPDAQALIKKGMIEEVNSTEG</sequence>
<reference evidence="1" key="1">
    <citation type="journal article" date="2022" name="Genome Biol. Evol.">
        <title>A New Gene Family Diagnostic for Intracellular Biomineralization of Amorphous Ca Carbonates by Cyanobacteria.</title>
        <authorList>
            <person name="Benzerara K."/>
            <person name="Duprat E."/>
            <person name="Bitard-Feildel T."/>
            <person name="Caumes G."/>
            <person name="Cassier-Chauvat C."/>
            <person name="Chauvat F."/>
            <person name="Dezi M."/>
            <person name="Diop S.I."/>
            <person name="Gaschignard G."/>
            <person name="Gorgen S."/>
            <person name="Gugger M."/>
            <person name="Lopez-Garcia P."/>
            <person name="Millet M."/>
            <person name="Skouri-Panet F."/>
            <person name="Moreira D."/>
            <person name="Callebaut I."/>
        </authorList>
    </citation>
    <scope>NUCLEOTIDE SEQUENCE</scope>
    <source>
        <strain evidence="1">G9</strain>
    </source>
</reference>
<reference evidence="1" key="2">
    <citation type="submission" date="2022-01" db="EMBL/GenBank/DDBJ databases">
        <authorList>
            <person name="Zivanovic Y."/>
            <person name="Moreira D."/>
            <person name="Lopez-Garcia P."/>
        </authorList>
    </citation>
    <scope>NUCLEOTIDE SEQUENCE</scope>
    <source>
        <strain evidence="1">G9</strain>
    </source>
</reference>
<comment type="caution">
    <text evidence="1">The sequence shown here is derived from an EMBL/GenBank/DDBJ whole genome shotgun (WGS) entry which is preliminary data.</text>
</comment>
<dbReference type="Proteomes" id="UP001154265">
    <property type="component" value="Unassembled WGS sequence"/>
</dbReference>